<gene>
    <name evidence="1" type="ORF">ATL39_0923</name>
</gene>
<proteinExistence type="predicted"/>
<dbReference type="EMBL" id="RAPK01000007">
    <property type="protein sequence ID" value="RKD75225.1"/>
    <property type="molecule type" value="Genomic_DNA"/>
</dbReference>
<protein>
    <submittedName>
        <fullName evidence="1">Uncharacterized protein</fullName>
    </submittedName>
</protein>
<evidence type="ECO:0000313" key="2">
    <source>
        <dbReference type="Proteomes" id="UP000285120"/>
    </source>
</evidence>
<organism evidence="1 2">
    <name type="scientific">Sinobaca qinghaiensis</name>
    <dbReference type="NCBI Taxonomy" id="342944"/>
    <lineage>
        <taxon>Bacteria</taxon>
        <taxon>Bacillati</taxon>
        <taxon>Bacillota</taxon>
        <taxon>Bacilli</taxon>
        <taxon>Bacillales</taxon>
        <taxon>Sporolactobacillaceae</taxon>
        <taxon>Sinobaca</taxon>
    </lineage>
</organism>
<sequence>MIVFSRCEGGMEKGYTIYAQNSVDLKEKLDRLNIRADNVISLLVNKNGTASEMNPVKLNEL</sequence>
<comment type="caution">
    <text evidence="1">The sequence shown here is derived from an EMBL/GenBank/DDBJ whole genome shotgun (WGS) entry which is preliminary data.</text>
</comment>
<dbReference type="AlphaFoldDB" id="A0A419V5G4"/>
<evidence type="ECO:0000313" key="1">
    <source>
        <dbReference type="EMBL" id="RKD75225.1"/>
    </source>
</evidence>
<dbReference type="Proteomes" id="UP000285120">
    <property type="component" value="Unassembled WGS sequence"/>
</dbReference>
<accession>A0A419V5G4</accession>
<keyword evidence="2" id="KW-1185">Reference proteome</keyword>
<reference evidence="1 2" key="1">
    <citation type="submission" date="2018-09" db="EMBL/GenBank/DDBJ databases">
        <title>Genomic Encyclopedia of Archaeal and Bacterial Type Strains, Phase II (KMG-II): from individual species to whole genera.</title>
        <authorList>
            <person name="Goeker M."/>
        </authorList>
    </citation>
    <scope>NUCLEOTIDE SEQUENCE [LARGE SCALE GENOMIC DNA]</scope>
    <source>
        <strain evidence="1 2">DSM 17008</strain>
    </source>
</reference>
<name>A0A419V5G4_9BACL</name>